<protein>
    <submittedName>
        <fullName evidence="2">Uncharacterized protein</fullName>
    </submittedName>
</protein>
<gene>
    <name evidence="2" type="ORF">DdX_08725</name>
</gene>
<organism evidence="2 3">
    <name type="scientific">Ditylenchus destructor</name>
    <dbReference type="NCBI Taxonomy" id="166010"/>
    <lineage>
        <taxon>Eukaryota</taxon>
        <taxon>Metazoa</taxon>
        <taxon>Ecdysozoa</taxon>
        <taxon>Nematoda</taxon>
        <taxon>Chromadorea</taxon>
        <taxon>Rhabditida</taxon>
        <taxon>Tylenchina</taxon>
        <taxon>Tylenchomorpha</taxon>
        <taxon>Sphaerularioidea</taxon>
        <taxon>Anguinidae</taxon>
        <taxon>Anguininae</taxon>
        <taxon>Ditylenchus</taxon>
    </lineage>
</organism>
<evidence type="ECO:0000313" key="3">
    <source>
        <dbReference type="Proteomes" id="UP001201812"/>
    </source>
</evidence>
<evidence type="ECO:0000313" key="2">
    <source>
        <dbReference type="EMBL" id="KAI1713843.1"/>
    </source>
</evidence>
<dbReference type="AlphaFoldDB" id="A0AAD4R6T2"/>
<proteinExistence type="predicted"/>
<keyword evidence="3" id="KW-1185">Reference proteome</keyword>
<dbReference type="Proteomes" id="UP001201812">
    <property type="component" value="Unassembled WGS sequence"/>
</dbReference>
<comment type="caution">
    <text evidence="2">The sequence shown here is derived from an EMBL/GenBank/DDBJ whole genome shotgun (WGS) entry which is preliminary data.</text>
</comment>
<feature type="region of interest" description="Disordered" evidence="1">
    <location>
        <begin position="1"/>
        <end position="23"/>
    </location>
</feature>
<name>A0AAD4R6T2_9BILA</name>
<accession>A0AAD4R6T2</accession>
<sequence length="418" mass="48389">METQTISGRGVKRRRDNTSPDQNQLKKVNLRKEVNFPDDTWLETLKFLACPQWSKMCFVCRKMNGVAQRNISRLPRVFVDSASMYYTDYYARPKEWKKVPVTRYTVVVAFDEVMQGKQSTEWFKNRGFTLDVPEHIPPENALIGGRKWKGYGRGNEWRGNVNVCIHRSAQETIPLSNTELRFPWLYNLASKIDQFKSVVYYAQFNPILNQYSWDYLAQFFKFMYHPSSYIKEARLFAIHQNFVDHLKCTADSFYKEPRHIRCESFVLEGKIGTNITDASDSLKWLAQNVHAETIYIHDTSSCDVFHLLANFLLEASGAKQCASTKMEILVSDPVVFLNVLIQKFRTIPLVESAIPTISFFYPSQEEHRAHLGPNLISQEVDSQGSSALYLISNGQNRMRISFHSSKWCFVSNVGIYSI</sequence>
<evidence type="ECO:0000256" key="1">
    <source>
        <dbReference type="SAM" id="MobiDB-lite"/>
    </source>
</evidence>
<dbReference type="EMBL" id="JAKKPZ010000014">
    <property type="protein sequence ID" value="KAI1713843.1"/>
    <property type="molecule type" value="Genomic_DNA"/>
</dbReference>
<reference evidence="2" key="1">
    <citation type="submission" date="2022-01" db="EMBL/GenBank/DDBJ databases">
        <title>Genome Sequence Resource for Two Populations of Ditylenchus destructor, the Migratory Endoparasitic Phytonematode.</title>
        <authorList>
            <person name="Zhang H."/>
            <person name="Lin R."/>
            <person name="Xie B."/>
        </authorList>
    </citation>
    <scope>NUCLEOTIDE SEQUENCE</scope>
    <source>
        <strain evidence="2">BazhouSP</strain>
    </source>
</reference>